<evidence type="ECO:0000256" key="1">
    <source>
        <dbReference type="ARBA" id="ARBA00022485"/>
    </source>
</evidence>
<name>A0ABR7N637_9FIRM</name>
<dbReference type="EMBL" id="JACRSZ010000001">
    <property type="protein sequence ID" value="MBC8571615.1"/>
    <property type="molecule type" value="Genomic_DNA"/>
</dbReference>
<dbReference type="RefSeq" id="WP_249306527.1">
    <property type="nucleotide sequence ID" value="NZ_JACRSZ010000001.1"/>
</dbReference>
<evidence type="ECO:0000259" key="14">
    <source>
        <dbReference type="Pfam" id="PF12705"/>
    </source>
</evidence>
<dbReference type="InterPro" id="IPR014140">
    <property type="entry name" value="DNA_helicase_suAddB"/>
</dbReference>
<dbReference type="InterPro" id="IPR038726">
    <property type="entry name" value="PDDEXK_AddAB-type"/>
</dbReference>
<organism evidence="17 18">
    <name type="scientific">Jingyaoa shaoxingensis</name>
    <dbReference type="NCBI Taxonomy" id="2763671"/>
    <lineage>
        <taxon>Bacteria</taxon>
        <taxon>Bacillati</taxon>
        <taxon>Bacillota</taxon>
        <taxon>Clostridia</taxon>
        <taxon>Lachnospirales</taxon>
        <taxon>Lachnospiraceae</taxon>
        <taxon>Jingyaoa</taxon>
    </lineage>
</organism>
<evidence type="ECO:0000313" key="17">
    <source>
        <dbReference type="EMBL" id="MBC8571615.1"/>
    </source>
</evidence>
<keyword evidence="9" id="KW-0067">ATP-binding</keyword>
<dbReference type="Pfam" id="PF21445">
    <property type="entry name" value="ADDB_N"/>
    <property type="match status" value="1"/>
</dbReference>
<dbReference type="InterPro" id="IPR027417">
    <property type="entry name" value="P-loop_NTPase"/>
</dbReference>
<dbReference type="NCBIfam" id="TIGR02773">
    <property type="entry name" value="addB_Gpos"/>
    <property type="match status" value="1"/>
</dbReference>
<evidence type="ECO:0000256" key="9">
    <source>
        <dbReference type="ARBA" id="ARBA00022840"/>
    </source>
</evidence>
<keyword evidence="1" id="KW-0004">4Fe-4S</keyword>
<reference evidence="17 18" key="1">
    <citation type="submission" date="2020-08" db="EMBL/GenBank/DDBJ databases">
        <title>Genome public.</title>
        <authorList>
            <person name="Liu C."/>
            <person name="Sun Q."/>
        </authorList>
    </citation>
    <scope>NUCLEOTIDE SEQUENCE [LARGE SCALE GENOMIC DNA]</scope>
    <source>
        <strain evidence="17 18">NSJ-46</strain>
    </source>
</reference>
<evidence type="ECO:0000256" key="8">
    <source>
        <dbReference type="ARBA" id="ARBA00022839"/>
    </source>
</evidence>
<keyword evidence="5" id="KW-0227">DNA damage</keyword>
<dbReference type="PANTHER" id="PTHR30591">
    <property type="entry name" value="RECBCD ENZYME SUBUNIT RECC"/>
    <property type="match status" value="1"/>
</dbReference>
<keyword evidence="12" id="KW-0238">DNA-binding</keyword>
<comment type="caution">
    <text evidence="17">The sequence shown here is derived from an EMBL/GenBank/DDBJ whole genome shotgun (WGS) entry which is preliminary data.</text>
</comment>
<dbReference type="Pfam" id="PF12705">
    <property type="entry name" value="PDDEXK_1"/>
    <property type="match status" value="1"/>
</dbReference>
<dbReference type="InterPro" id="IPR014017">
    <property type="entry name" value="DNA_helicase_UvrD-like_C"/>
</dbReference>
<evidence type="ECO:0000256" key="12">
    <source>
        <dbReference type="ARBA" id="ARBA00023125"/>
    </source>
</evidence>
<evidence type="ECO:0000256" key="3">
    <source>
        <dbReference type="ARBA" id="ARBA00022723"/>
    </source>
</evidence>
<keyword evidence="13" id="KW-0234">DNA repair</keyword>
<dbReference type="PANTHER" id="PTHR30591:SF1">
    <property type="entry name" value="RECBCD ENZYME SUBUNIT RECC"/>
    <property type="match status" value="1"/>
</dbReference>
<feature type="domain" description="UvrD-like helicase C-terminal" evidence="15">
    <location>
        <begin position="302"/>
        <end position="538"/>
    </location>
</feature>
<feature type="domain" description="ATP-dependent helicase/deoxyribonuclease subunit B N-terminal" evidence="16">
    <location>
        <begin position="5"/>
        <end position="292"/>
    </location>
</feature>
<evidence type="ECO:0000256" key="13">
    <source>
        <dbReference type="ARBA" id="ARBA00023204"/>
    </source>
</evidence>
<dbReference type="GO" id="GO:0004386">
    <property type="term" value="F:helicase activity"/>
    <property type="evidence" value="ECO:0007669"/>
    <property type="project" value="UniProtKB-KW"/>
</dbReference>
<dbReference type="Gene3D" id="3.40.50.300">
    <property type="entry name" value="P-loop containing nucleotide triphosphate hydrolases"/>
    <property type="match status" value="3"/>
</dbReference>
<evidence type="ECO:0000259" key="16">
    <source>
        <dbReference type="Pfam" id="PF21445"/>
    </source>
</evidence>
<dbReference type="SUPFAM" id="SSF52540">
    <property type="entry name" value="P-loop containing nucleoside triphosphate hydrolases"/>
    <property type="match status" value="1"/>
</dbReference>
<keyword evidence="3" id="KW-0479">Metal-binding</keyword>
<keyword evidence="18" id="KW-1185">Reference proteome</keyword>
<evidence type="ECO:0000313" key="18">
    <source>
        <dbReference type="Proteomes" id="UP000657421"/>
    </source>
</evidence>
<keyword evidence="10" id="KW-0408">Iron</keyword>
<dbReference type="InterPro" id="IPR011604">
    <property type="entry name" value="PDDEXK-like_dom_sf"/>
</dbReference>
<evidence type="ECO:0000256" key="6">
    <source>
        <dbReference type="ARBA" id="ARBA00022801"/>
    </source>
</evidence>
<keyword evidence="2" id="KW-0540">Nuclease</keyword>
<keyword evidence="6" id="KW-0378">Hydrolase</keyword>
<dbReference type="Proteomes" id="UP000657421">
    <property type="component" value="Unassembled WGS sequence"/>
</dbReference>
<evidence type="ECO:0000256" key="5">
    <source>
        <dbReference type="ARBA" id="ARBA00022763"/>
    </source>
</evidence>
<sequence>MSLQLILGNSGSGKSYELYKHIITASVQSPGTRFLVIVPEQFTMQTQKELVRLHPRKGILNIDILSFQRLAHRIFEEVGADRRTVLEDMGKTLMLRRTAARHREELRVLKGNLNKKGYLAQIKSLISEFAQYDIDQEKMNQMLEASKERPQLYYKLQDLDILYRGFEEELAGKYITAEETLEALCQVAGQSEILKDSVIVLDGFTGFTPIQHKLLRELLVLAKEVYVTVTIDTGEDFFRIYGEHELFYLSKKTIRSLSHMAQECGCEIREPWILENKVQPRFCRSRELAHLEKNIFRTKRKVYREKINGDISVHTAASPAQESHYVARTIRSLVKKGYRYSQIAIITGDLAAYADELPHVFQEYEIPIFMDSRRAVFSNPYIELLRAVLDLAGKDQMLPGIFRILRTGMCGLAAEDVDILENYTLAAGMKSHGRWKKEFDWIPEGFTTEQCEKCEEMRRQIMESLEEPRKLLRSSRTTVREKTTALYQLGCVYNVQTQLEQYASVFEKKGELDMQKEYEQVYQLVMDLFDKMVELLGEEKMTLAEYTELLETGFEELRVGIIPPSMDRVQVGDIERTRLKDIRALFFMGLNDGWVPGSGSGGGMLSQMERETLEKSRVELAPTARQESYIQKFYLYQNLTKPSEKLYLSYCKATSDGSAMRSSYVIRMVMRLFPEIQVQDEDYTENLLKRAVTTRSGITLLAEGLQNIRETSPSAAWMELYQWYRKQENWQEQTEDLVHAAFLRFDESGIGKAAASKLYGEILSNSVSRLEKFASCAFAHFLQYGLQLKERQEYEFHPVDMGSVTHRIIELFSRKVELEEGSWEGLTEETRNKLIDECVDQVAEEYGHQILHSSARNEFVIERLRRILRRTAWALQKQILAGSFRPAGYEVSFTQVADLDAVNIALSEEEKMRLKGKIDRIDTCEKDGEVYIKVIDYKSGNKSFDLVALYYGLQLQLVVYLNAAVEMEQRIYKEKEIIPAGIFYYHVKDPMLTGKDTESAEEISSEILKELKLTGLVSSDKKVYREMDQHFAGTSDVIPVAENKDGTLSKRSKAVKKEQFHTLSSFVQEKMKELGRRMLDGEIAAVPFERKTQTGCDYCIYRSICRMDPKLPGTHYRRLKEYTEEMIWKKMENQEDGNELDQ</sequence>
<dbReference type="Gene3D" id="3.90.320.10">
    <property type="match status" value="1"/>
</dbReference>
<evidence type="ECO:0000256" key="7">
    <source>
        <dbReference type="ARBA" id="ARBA00022806"/>
    </source>
</evidence>
<evidence type="ECO:0000256" key="4">
    <source>
        <dbReference type="ARBA" id="ARBA00022741"/>
    </source>
</evidence>
<gene>
    <name evidence="17" type="primary">addB</name>
    <name evidence="17" type="ORF">H8716_00730</name>
</gene>
<protein>
    <submittedName>
        <fullName evidence="17">Helicase-exonuclease AddAB subunit AddB</fullName>
    </submittedName>
</protein>
<keyword evidence="11" id="KW-0411">Iron-sulfur</keyword>
<keyword evidence="8" id="KW-0269">Exonuclease</keyword>
<evidence type="ECO:0000256" key="10">
    <source>
        <dbReference type="ARBA" id="ARBA00023004"/>
    </source>
</evidence>
<keyword evidence="7 17" id="KW-0347">Helicase</keyword>
<proteinExistence type="predicted"/>
<accession>A0ABR7N637</accession>
<dbReference type="Pfam" id="PF13361">
    <property type="entry name" value="UvrD_C"/>
    <property type="match status" value="1"/>
</dbReference>
<evidence type="ECO:0000256" key="11">
    <source>
        <dbReference type="ARBA" id="ARBA00023014"/>
    </source>
</evidence>
<evidence type="ECO:0000256" key="2">
    <source>
        <dbReference type="ARBA" id="ARBA00022722"/>
    </source>
</evidence>
<keyword evidence="4" id="KW-0547">Nucleotide-binding</keyword>
<evidence type="ECO:0000259" key="15">
    <source>
        <dbReference type="Pfam" id="PF13361"/>
    </source>
</evidence>
<dbReference type="InterPro" id="IPR049035">
    <property type="entry name" value="ADDB_N"/>
</dbReference>
<feature type="domain" description="PD-(D/E)XK endonuclease-like" evidence="14">
    <location>
        <begin position="766"/>
        <end position="1106"/>
    </location>
</feature>